<evidence type="ECO:0000256" key="1">
    <source>
        <dbReference type="ARBA" id="ARBA00004141"/>
    </source>
</evidence>
<feature type="transmembrane region" description="Helical" evidence="2">
    <location>
        <begin position="92"/>
        <end position="121"/>
    </location>
</feature>
<dbReference type="AlphaFoldDB" id="A0A8S1E4H7"/>
<feature type="transmembrane region" description="Helical" evidence="2">
    <location>
        <begin position="244"/>
        <end position="270"/>
    </location>
</feature>
<feature type="domain" description="Major facilitator superfamily (MFS) profile" evidence="3">
    <location>
        <begin position="11"/>
        <end position="435"/>
    </location>
</feature>
<gene>
    <name evidence="4" type="ORF">CBOVIS_LOCUS207</name>
</gene>
<feature type="transmembrane region" description="Helical" evidence="2">
    <location>
        <begin position="151"/>
        <end position="173"/>
    </location>
</feature>
<evidence type="ECO:0000313" key="5">
    <source>
        <dbReference type="Proteomes" id="UP000494206"/>
    </source>
</evidence>
<dbReference type="InterPro" id="IPR011701">
    <property type="entry name" value="MFS"/>
</dbReference>
<feature type="transmembrane region" description="Helical" evidence="2">
    <location>
        <begin position="467"/>
        <end position="487"/>
    </location>
</feature>
<feature type="transmembrane region" description="Helical" evidence="2">
    <location>
        <begin position="282"/>
        <end position="303"/>
    </location>
</feature>
<dbReference type="Pfam" id="PF07690">
    <property type="entry name" value="MFS_1"/>
    <property type="match status" value="2"/>
</dbReference>
<dbReference type="EMBL" id="CADEPM010000001">
    <property type="protein sequence ID" value="CAB3396689.1"/>
    <property type="molecule type" value="Genomic_DNA"/>
</dbReference>
<dbReference type="SUPFAM" id="SSF103473">
    <property type="entry name" value="MFS general substrate transporter"/>
    <property type="match status" value="2"/>
</dbReference>
<dbReference type="Proteomes" id="UP000494206">
    <property type="component" value="Unassembled WGS sequence"/>
</dbReference>
<feature type="transmembrane region" description="Helical" evidence="2">
    <location>
        <begin position="801"/>
        <end position="822"/>
    </location>
</feature>
<feature type="transmembrane region" description="Helical" evidence="2">
    <location>
        <begin position="607"/>
        <end position="630"/>
    </location>
</feature>
<dbReference type="OrthoDB" id="2985014at2759"/>
<dbReference type="InterPro" id="IPR036259">
    <property type="entry name" value="MFS_trans_sf"/>
</dbReference>
<accession>A0A8S1E4H7</accession>
<name>A0A8S1E4H7_9PELO</name>
<feature type="domain" description="Major facilitator superfamily (MFS) profile" evidence="3">
    <location>
        <begin position="468"/>
        <end position="894"/>
    </location>
</feature>
<feature type="transmembrane region" description="Helical" evidence="2">
    <location>
        <begin position="703"/>
        <end position="729"/>
    </location>
</feature>
<keyword evidence="2" id="KW-1133">Transmembrane helix</keyword>
<feature type="transmembrane region" description="Helical" evidence="2">
    <location>
        <begin position="407"/>
        <end position="431"/>
    </location>
</feature>
<protein>
    <recommendedName>
        <fullName evidence="3">Major facilitator superfamily (MFS) profile domain-containing protein</fullName>
    </recommendedName>
</protein>
<dbReference type="GO" id="GO:0016020">
    <property type="term" value="C:membrane"/>
    <property type="evidence" value="ECO:0007669"/>
    <property type="project" value="UniProtKB-SubCell"/>
</dbReference>
<feature type="transmembrane region" description="Helical" evidence="2">
    <location>
        <begin position="315"/>
        <end position="336"/>
    </location>
</feature>
<feature type="transmembrane region" description="Helical" evidence="2">
    <location>
        <begin position="741"/>
        <end position="762"/>
    </location>
</feature>
<proteinExistence type="predicted"/>
<comment type="subcellular location">
    <subcellularLocation>
        <location evidence="1">Membrane</location>
        <topology evidence="1">Multi-pass membrane protein</topology>
    </subcellularLocation>
</comment>
<feature type="transmembrane region" description="Helical" evidence="2">
    <location>
        <begin position="521"/>
        <end position="541"/>
    </location>
</feature>
<organism evidence="4 5">
    <name type="scientific">Caenorhabditis bovis</name>
    <dbReference type="NCBI Taxonomy" id="2654633"/>
    <lineage>
        <taxon>Eukaryota</taxon>
        <taxon>Metazoa</taxon>
        <taxon>Ecdysozoa</taxon>
        <taxon>Nematoda</taxon>
        <taxon>Chromadorea</taxon>
        <taxon>Rhabditida</taxon>
        <taxon>Rhabditina</taxon>
        <taxon>Rhabditomorpha</taxon>
        <taxon>Rhabditoidea</taxon>
        <taxon>Rhabditidae</taxon>
        <taxon>Peloderinae</taxon>
        <taxon>Caenorhabditis</taxon>
    </lineage>
</organism>
<feature type="transmembrane region" description="Helical" evidence="2">
    <location>
        <begin position="871"/>
        <end position="891"/>
    </location>
</feature>
<dbReference type="PROSITE" id="PS50850">
    <property type="entry name" value="MFS"/>
    <property type="match status" value="2"/>
</dbReference>
<dbReference type="GO" id="GO:0022857">
    <property type="term" value="F:transmembrane transporter activity"/>
    <property type="evidence" value="ECO:0007669"/>
    <property type="project" value="InterPro"/>
</dbReference>
<dbReference type="InterPro" id="IPR020846">
    <property type="entry name" value="MFS_dom"/>
</dbReference>
<feature type="transmembrane region" description="Helical" evidence="2">
    <location>
        <begin position="834"/>
        <end position="859"/>
    </location>
</feature>
<feature type="transmembrane region" description="Helical" evidence="2">
    <location>
        <begin position="342"/>
        <end position="363"/>
    </location>
</feature>
<keyword evidence="2" id="KW-0472">Membrane</keyword>
<keyword evidence="2" id="KW-0812">Transmembrane</keyword>
<feature type="transmembrane region" description="Helical" evidence="2">
    <location>
        <begin position="375"/>
        <end position="401"/>
    </location>
</feature>
<feature type="transmembrane region" description="Helical" evidence="2">
    <location>
        <begin position="774"/>
        <end position="795"/>
    </location>
</feature>
<evidence type="ECO:0000313" key="4">
    <source>
        <dbReference type="EMBL" id="CAB3396689.1"/>
    </source>
</evidence>
<feature type="transmembrane region" description="Helical" evidence="2">
    <location>
        <begin position="642"/>
        <end position="661"/>
    </location>
</feature>
<evidence type="ECO:0000259" key="3">
    <source>
        <dbReference type="PROSITE" id="PS50850"/>
    </source>
</evidence>
<feature type="transmembrane region" description="Helical" evidence="2">
    <location>
        <begin position="548"/>
        <end position="567"/>
    </location>
</feature>
<reference evidence="4 5" key="1">
    <citation type="submission" date="2020-04" db="EMBL/GenBank/DDBJ databases">
        <authorList>
            <person name="Laetsch R D."/>
            <person name="Stevens L."/>
            <person name="Kumar S."/>
            <person name="Blaxter L. M."/>
        </authorList>
    </citation>
    <scope>NUCLEOTIDE SEQUENCE [LARGE SCALE GENOMIC DNA]</scope>
</reference>
<dbReference type="Gene3D" id="1.20.1250.20">
    <property type="entry name" value="MFS general substrate transporter like domains"/>
    <property type="match status" value="4"/>
</dbReference>
<feature type="transmembrane region" description="Helical" evidence="2">
    <location>
        <begin position="573"/>
        <end position="595"/>
    </location>
</feature>
<dbReference type="PANTHER" id="PTHR45757:SF29">
    <property type="entry name" value="MAJOR FACILITATOR SUPERFAMILY (MFS) PROFILE DOMAIN-CONTAINING PROTEIN"/>
    <property type="match status" value="1"/>
</dbReference>
<keyword evidence="5" id="KW-1185">Reference proteome</keyword>
<feature type="transmembrane region" description="Helical" evidence="2">
    <location>
        <begin position="64"/>
        <end position="85"/>
    </location>
</feature>
<evidence type="ECO:0000256" key="2">
    <source>
        <dbReference type="SAM" id="Phobius"/>
    </source>
</evidence>
<dbReference type="PANTHER" id="PTHR45757">
    <property type="entry name" value="PROTEIN CBG23364-RELATED"/>
    <property type="match status" value="1"/>
</dbReference>
<comment type="caution">
    <text evidence="4">The sequence shown here is derived from an EMBL/GenBank/DDBJ whole genome shotgun (WGS) entry which is preliminary data.</text>
</comment>
<sequence length="913" mass="101559">MILLKNRYRFLVLVLGFLCLSSVCSNYILINFTFICMKDDFSDTYQYNGTTRSIYDYTTDEKKLIMWAVAAGTIIGTVPMNLLYIQFGAKSTFLAAGITSAISTALIPMAAKAGIIVLLIIRFIQGLAYSADFAAIGIITVRWAPLSETALFLALLTCFTGISSTITNSATGIICESTLGWRHSFYYHSAACFILFALWTYLYADDPKNSNGVSARELDKILKNKTDFAKNDEVPYKAIFMSPVIWCVWLNAFFEVCTVMLFSAFLPIYFHQVLEYGIAETGFLVGILLGINIPFRIAAAFLSDKLKICSEKLKIQIFNTISVGFAGLLLITVGFFPKDQRTTCVIILNICMICIALNCGGFYKAAALHARQFAHVVISAIQFTKCFSLFVTPAVVAFFVVDDSNRSQWIPVFIVFGAPMIIVSIVSLFFLTDAPAKWTETTESGGKIISSGQQIFEMSLFTNRYRYLILIIGFLCLSSVCSNYILINFTFICMKDDFSDTYQYNGTTRSIYDYTTDEKKLIMWAVAAGTIIGTVPVNMFYIKYGARYPFLLAGIISAASTFCIPYAARTNWIVLLFLRFMQGIAYSADFAAIGLMTVRWAPLSETALFIALLTCFTGISSTITNSVTGIVCESSLGWRYSFYGHSLASIIVFALWTHFYIDDPKDARNVTKKELSKIHKNKSDAHLDSKADIPYKEIFTSPVILCVWMNAFFEMTALILFATYLPIYFNEVLGFGVTETGFYVGLLLGINIPLRLVAALLSDKLKMFTEKAKILFFNTISVGVSGLILISIGFFPKENRMACLFTLFICFHCMAVNCGGFYKSGTLHARQFAHVVIAAIQFTKCLALFAGPGLVALFVSNDSHREQWIPVFASLGAALVLSCVLSLFVFTDEPASWTEPKVYDKVSADETEC</sequence>
<feature type="transmembrane region" description="Helical" evidence="2">
    <location>
        <begin position="185"/>
        <end position="204"/>
    </location>
</feature>